<keyword evidence="1" id="KW-0732">Signal</keyword>
<organism evidence="3 4">
    <name type="scientific">Hymenoscyphus fraxineus</name>
    <dbReference type="NCBI Taxonomy" id="746836"/>
    <lineage>
        <taxon>Eukaryota</taxon>
        <taxon>Fungi</taxon>
        <taxon>Dikarya</taxon>
        <taxon>Ascomycota</taxon>
        <taxon>Pezizomycotina</taxon>
        <taxon>Leotiomycetes</taxon>
        <taxon>Helotiales</taxon>
        <taxon>Helotiaceae</taxon>
        <taxon>Hymenoscyphus</taxon>
    </lineage>
</organism>
<feature type="signal peptide" evidence="1">
    <location>
        <begin position="1"/>
        <end position="20"/>
    </location>
</feature>
<dbReference type="AlphaFoldDB" id="A0A9N9LDY7"/>
<reference evidence="3" key="1">
    <citation type="submission" date="2021-07" db="EMBL/GenBank/DDBJ databases">
        <authorList>
            <person name="Durling M."/>
        </authorList>
    </citation>
    <scope>NUCLEOTIDE SEQUENCE</scope>
</reference>
<proteinExistence type="predicted"/>
<dbReference type="Pfam" id="PF24870">
    <property type="entry name" value="DUF7735"/>
    <property type="match status" value="1"/>
</dbReference>
<evidence type="ECO:0000259" key="2">
    <source>
        <dbReference type="Pfam" id="PF24870"/>
    </source>
</evidence>
<protein>
    <recommendedName>
        <fullName evidence="2">DUF7735 domain-containing protein</fullName>
    </recommendedName>
</protein>
<sequence>MKTYTVSLLAIAAITTTTNAWTDSEVYKTVLPSVEPTTTRDPWQCVVANLTQYFDVPKPTGGLLDALNSYGDKLIESCTKTGLDRLTGCFPAKEEWCKFTTAAPASVRPDYQLYGSAASAWWAGHSSSAVRLAQSCPNGWYDAMLEYPGGPTWLNETIIFAACHAEAVTTTTASGSISAPTGTNSIASTLPGVSGIPMASVTPAPTAKNGVAGRGEDLEMWMAAGTGFVAAAANSMWNGM</sequence>
<dbReference type="OrthoDB" id="4940591at2759"/>
<dbReference type="PANTHER" id="PTHR42029:SF3">
    <property type="entry name" value="AN04G07800"/>
    <property type="match status" value="1"/>
</dbReference>
<evidence type="ECO:0000313" key="4">
    <source>
        <dbReference type="Proteomes" id="UP000696280"/>
    </source>
</evidence>
<gene>
    <name evidence="3" type="ORF">HYFRA_00006247</name>
</gene>
<dbReference type="PANTHER" id="PTHR42029">
    <property type="entry name" value="AN04G07800"/>
    <property type="match status" value="1"/>
</dbReference>
<name>A0A9N9LDY7_9HELO</name>
<comment type="caution">
    <text evidence="3">The sequence shown here is derived from an EMBL/GenBank/DDBJ whole genome shotgun (WGS) entry which is preliminary data.</text>
</comment>
<evidence type="ECO:0000313" key="3">
    <source>
        <dbReference type="EMBL" id="CAG8961707.1"/>
    </source>
</evidence>
<feature type="domain" description="DUF7735" evidence="2">
    <location>
        <begin position="31"/>
        <end position="172"/>
    </location>
</feature>
<dbReference type="EMBL" id="CAJVRL010000115">
    <property type="protein sequence ID" value="CAG8961707.1"/>
    <property type="molecule type" value="Genomic_DNA"/>
</dbReference>
<dbReference type="Proteomes" id="UP000696280">
    <property type="component" value="Unassembled WGS sequence"/>
</dbReference>
<evidence type="ECO:0000256" key="1">
    <source>
        <dbReference type="SAM" id="SignalP"/>
    </source>
</evidence>
<dbReference type="InterPro" id="IPR056637">
    <property type="entry name" value="DUF7735"/>
</dbReference>
<keyword evidence="4" id="KW-1185">Reference proteome</keyword>
<accession>A0A9N9LDY7</accession>
<feature type="chain" id="PRO_5040252587" description="DUF7735 domain-containing protein" evidence="1">
    <location>
        <begin position="21"/>
        <end position="240"/>
    </location>
</feature>